<evidence type="ECO:0000313" key="1">
    <source>
        <dbReference type="EMBL" id="QID80489.1"/>
    </source>
</evidence>
<name>A0A6C1DUE4_SACPS</name>
<reference evidence="1 2" key="1">
    <citation type="journal article" date="2019" name="BMC Genomics">
        <title>Chromosome level assembly and comparative genome analysis confirm lager-brewing yeasts originated from a single hybridization.</title>
        <authorList>
            <person name="Salazar A.N."/>
            <person name="Gorter de Vries A.R."/>
            <person name="van den Broek M."/>
            <person name="Brouwers N."/>
            <person name="de la Torre Cortes P."/>
            <person name="Kuijpers N.G.A."/>
            <person name="Daran J.G."/>
            <person name="Abeel T."/>
        </authorList>
    </citation>
    <scope>NUCLEOTIDE SEQUENCE [LARGE SCALE GENOMIC DNA]</scope>
    <source>
        <strain evidence="1 2">CBS 1483</strain>
    </source>
</reference>
<accession>A0A6C1DUE4</accession>
<gene>
    <name evidence="1" type="ORF">GRS66_002821</name>
</gene>
<proteinExistence type="predicted"/>
<dbReference type="AlphaFoldDB" id="A0A6C1DUE4"/>
<keyword evidence="2" id="KW-1185">Reference proteome</keyword>
<evidence type="ECO:0000313" key="2">
    <source>
        <dbReference type="Proteomes" id="UP000501346"/>
    </source>
</evidence>
<dbReference type="EMBL" id="CP048991">
    <property type="protein sequence ID" value="QID80489.1"/>
    <property type="molecule type" value="Genomic_DNA"/>
</dbReference>
<protein>
    <submittedName>
        <fullName evidence="1">Uncharacterized protein</fullName>
    </submittedName>
</protein>
<organism evidence="1 2">
    <name type="scientific">Saccharomyces pastorianus</name>
    <name type="common">Lager yeast</name>
    <name type="synonym">Saccharomyces cerevisiae x Saccharomyces eubayanus</name>
    <dbReference type="NCBI Taxonomy" id="27292"/>
    <lineage>
        <taxon>Eukaryota</taxon>
        <taxon>Fungi</taxon>
        <taxon>Dikarya</taxon>
        <taxon>Ascomycota</taxon>
        <taxon>Saccharomycotina</taxon>
        <taxon>Saccharomycetes</taxon>
        <taxon>Saccharomycetales</taxon>
        <taxon>Saccharomycetaceae</taxon>
        <taxon>Saccharomyces</taxon>
    </lineage>
</organism>
<dbReference type="OrthoDB" id="4063069at2759"/>
<sequence length="1114" mass="126018">MAGDIIVSEVDGPLDVVGCFVRKEDGLQEQKRQLVVVGLERVDVYAGVEQDEPRKVLSFRTDGCTVAAFYYRDHSVADQRFFILLKATGRLDFIDLEYKLVKSLETEIDQVRSEPKFLFQDPLRPALVFNLSCTEIYEIPTDDILGVVQADIKLSYITSSPIVSIDACINFNDILDKDAFTLSILTHAYGANEYNLEACVCVFEPKPAKTVKWKRTTNVSFMDEAVVSQVLLKSVANIGHFVFSPLKTYLIKHAPSSKQTINGEEIGTMYLGSGAFESGHEEAIHFLRPIFSEVTLKYLAFMFMTDTGTLITCKLNAILSSFEDDTYMWDSFVFERSNTDNNIPLEHYFSAFFDEKRWMLVCPKGYITMNSFENHNHSVFITFGSLLRKSTLYADFTGNYIRSHISCGSLHSGQGFLSLKSRLFMNIFAVTSKEPFFQTRNGAPLQVYATKKGIYWADTDNFIYKDNDRISTETNVDLIVTGKGTLLKDKSIVTLASIGKDEECNYVYVTKQGHLKWSHLERFYQIQNLQRALTTENCCLSAISRNCSILTVLVLNDEIMVFDSCNKLKNQNKTFNMLSNISSLFLYESAHIVYILISDIEGNLCVIDASTLEVLEEVKICKKRLQFCGVPNSDYVLIFTPDTIVLFKPSALKGEFDIQEVYTPYHISHLVPGKNDSSVIMVTRQGQFYDVTVPGDVGEAIFSSKLEQVPKPCLKFITLESSSRYIFVAALPIAQQRHDNYSEIYVYDIKEIKRIRTFNFCSVDNGTKSIKYENVLITDMIGVPILKRKETLAKKKASELYKEVIFNSCVLVSLNLNPVDDIDSNEMNNLMLFSFDEKSGTIEYLFGINTGFSVTGLYNYYNGCILAHGESIQAYQLNYSVHGNKFSIEHVSNRLNISGVAITSSIFFEEEKAKMARKQQNINTWVYLEKMILLDVRKGMTRFNITHTTDGNIEKIQLQVQPLSPLGRELINSTTDRGIMFTGVATVTFKGSRYLLTSYGSQRLTLFSFAFGDDDDDEIDQNEFDIAAQVTTIKSVEIAHFSGGVFLNRATFTPFFLVTTLGNGCYVIGFLHEESVISSFKLSEVEAGFTSVENPKYLGLLDPHRDDHDMISER</sequence>
<dbReference type="Proteomes" id="UP000501346">
    <property type="component" value="Chromosome ScX-SeX"/>
</dbReference>